<reference evidence="6" key="1">
    <citation type="submission" date="2023-03" db="EMBL/GenBank/DDBJ databases">
        <title>Actinorhabdospora filicis NBRC 111898.</title>
        <authorList>
            <person name="Ichikawa N."/>
            <person name="Sato H."/>
            <person name="Tonouchi N."/>
        </authorList>
    </citation>
    <scope>NUCLEOTIDE SEQUENCE</scope>
    <source>
        <strain evidence="6">NBRC 111898</strain>
    </source>
</reference>
<keyword evidence="3" id="KW-0804">Transcription</keyword>
<protein>
    <submittedName>
        <fullName evidence="6">TetR family transcriptional regulator</fullName>
    </submittedName>
</protein>
<dbReference type="GO" id="GO:0000976">
    <property type="term" value="F:transcription cis-regulatory region binding"/>
    <property type="evidence" value="ECO:0007669"/>
    <property type="project" value="TreeGrafter"/>
</dbReference>
<keyword evidence="1" id="KW-0805">Transcription regulation</keyword>
<dbReference type="GO" id="GO:0003700">
    <property type="term" value="F:DNA-binding transcription factor activity"/>
    <property type="evidence" value="ECO:0007669"/>
    <property type="project" value="TreeGrafter"/>
</dbReference>
<proteinExistence type="predicted"/>
<evidence type="ECO:0000259" key="5">
    <source>
        <dbReference type="PROSITE" id="PS50977"/>
    </source>
</evidence>
<feature type="DNA-binding region" description="H-T-H motif" evidence="4">
    <location>
        <begin position="39"/>
        <end position="58"/>
    </location>
</feature>
<evidence type="ECO:0000256" key="2">
    <source>
        <dbReference type="ARBA" id="ARBA00023125"/>
    </source>
</evidence>
<keyword evidence="2 4" id="KW-0238">DNA-binding</keyword>
<organism evidence="6 7">
    <name type="scientific">Actinorhabdospora filicis</name>
    <dbReference type="NCBI Taxonomy" id="1785913"/>
    <lineage>
        <taxon>Bacteria</taxon>
        <taxon>Bacillati</taxon>
        <taxon>Actinomycetota</taxon>
        <taxon>Actinomycetes</taxon>
        <taxon>Micromonosporales</taxon>
        <taxon>Micromonosporaceae</taxon>
        <taxon>Actinorhabdospora</taxon>
    </lineage>
</organism>
<dbReference type="Pfam" id="PF00440">
    <property type="entry name" value="TetR_N"/>
    <property type="match status" value="1"/>
</dbReference>
<dbReference type="PRINTS" id="PR00455">
    <property type="entry name" value="HTHTETR"/>
</dbReference>
<dbReference type="InterPro" id="IPR050109">
    <property type="entry name" value="HTH-type_TetR-like_transc_reg"/>
</dbReference>
<gene>
    <name evidence="6" type="ORF">Afil01_68660</name>
</gene>
<dbReference type="PANTHER" id="PTHR30055">
    <property type="entry name" value="HTH-TYPE TRANSCRIPTIONAL REGULATOR RUTR"/>
    <property type="match status" value="1"/>
</dbReference>
<dbReference type="AlphaFoldDB" id="A0A9W6SU94"/>
<comment type="caution">
    <text evidence="6">The sequence shown here is derived from an EMBL/GenBank/DDBJ whole genome shotgun (WGS) entry which is preliminary data.</text>
</comment>
<dbReference type="Proteomes" id="UP001165079">
    <property type="component" value="Unassembled WGS sequence"/>
</dbReference>
<dbReference type="RefSeq" id="WP_285667633.1">
    <property type="nucleotide sequence ID" value="NZ_BSTX01000009.1"/>
</dbReference>
<evidence type="ECO:0000313" key="7">
    <source>
        <dbReference type="Proteomes" id="UP001165079"/>
    </source>
</evidence>
<dbReference type="Gene3D" id="1.10.357.10">
    <property type="entry name" value="Tetracycline Repressor, domain 2"/>
    <property type="match status" value="1"/>
</dbReference>
<dbReference type="EMBL" id="BSTX01000009">
    <property type="protein sequence ID" value="GLZ82059.1"/>
    <property type="molecule type" value="Genomic_DNA"/>
</dbReference>
<keyword evidence="7" id="KW-1185">Reference proteome</keyword>
<dbReference type="SUPFAM" id="SSF46689">
    <property type="entry name" value="Homeodomain-like"/>
    <property type="match status" value="1"/>
</dbReference>
<feature type="domain" description="HTH tetR-type" evidence="5">
    <location>
        <begin position="17"/>
        <end position="76"/>
    </location>
</feature>
<evidence type="ECO:0000256" key="3">
    <source>
        <dbReference type="ARBA" id="ARBA00023163"/>
    </source>
</evidence>
<dbReference type="InterPro" id="IPR036271">
    <property type="entry name" value="Tet_transcr_reg_TetR-rel_C_sf"/>
</dbReference>
<dbReference type="PROSITE" id="PS50977">
    <property type="entry name" value="HTH_TETR_2"/>
    <property type="match status" value="1"/>
</dbReference>
<dbReference type="Pfam" id="PF21597">
    <property type="entry name" value="TetR_C_43"/>
    <property type="match status" value="1"/>
</dbReference>
<accession>A0A9W6SU94</accession>
<dbReference type="InterPro" id="IPR009057">
    <property type="entry name" value="Homeodomain-like_sf"/>
</dbReference>
<dbReference type="PANTHER" id="PTHR30055:SF234">
    <property type="entry name" value="HTH-TYPE TRANSCRIPTIONAL REGULATOR BETI"/>
    <property type="match status" value="1"/>
</dbReference>
<name>A0A9W6SU94_9ACTN</name>
<evidence type="ECO:0000256" key="4">
    <source>
        <dbReference type="PROSITE-ProRule" id="PRU00335"/>
    </source>
</evidence>
<dbReference type="SUPFAM" id="SSF48498">
    <property type="entry name" value="Tetracyclin repressor-like, C-terminal domain"/>
    <property type="match status" value="1"/>
</dbReference>
<sequence length="213" mass="23765">MSTAPSPVPARRRADAQRNRDRIIATAHLAFIRHGIGVPMEEIARGAEVGVGTLYRHFADREALLRAVIAAGLERLMTVSRQETDHATDPWGALCRFVRRCVELRLGGTLSALRPRMAQAMKEIAELADARQRMLELLDPLVRGAQERGQMRTDVSTGDMIILIGMLVRHECELTEDKEWITRRHVEIVLDGLRPGGGELPGPTVTLTDFHHD</sequence>
<evidence type="ECO:0000256" key="1">
    <source>
        <dbReference type="ARBA" id="ARBA00023015"/>
    </source>
</evidence>
<dbReference type="InterPro" id="IPR001647">
    <property type="entry name" value="HTH_TetR"/>
</dbReference>
<dbReference type="InterPro" id="IPR049445">
    <property type="entry name" value="TetR_SbtR-like_C"/>
</dbReference>
<evidence type="ECO:0000313" key="6">
    <source>
        <dbReference type="EMBL" id="GLZ82059.1"/>
    </source>
</evidence>